<dbReference type="Proteomes" id="UP000219369">
    <property type="component" value="Unassembled WGS sequence"/>
</dbReference>
<dbReference type="VEuPathDB" id="FungiDB:FOMG_00090"/>
<dbReference type="VEuPathDB" id="FungiDB:FOC4_g10007592"/>
<evidence type="ECO:0000259" key="2">
    <source>
        <dbReference type="Pfam" id="PF01048"/>
    </source>
</evidence>
<evidence type="ECO:0000256" key="1">
    <source>
        <dbReference type="SAM" id="MobiDB-lite"/>
    </source>
</evidence>
<dbReference type="VEuPathDB" id="FungiDB:HZS61_000043"/>
<evidence type="ECO:0000313" key="4">
    <source>
        <dbReference type="EMBL" id="SCO80611.1"/>
    </source>
</evidence>
<dbReference type="VEuPathDB" id="FungiDB:FOIG_15075"/>
<dbReference type="GO" id="GO:0003824">
    <property type="term" value="F:catalytic activity"/>
    <property type="evidence" value="ECO:0007669"/>
    <property type="project" value="InterPro"/>
</dbReference>
<dbReference type="PANTHER" id="PTHR46082:SF6">
    <property type="entry name" value="AAA+ ATPASE DOMAIN-CONTAINING PROTEIN-RELATED"/>
    <property type="match status" value="1"/>
</dbReference>
<gene>
    <name evidence="4" type="ORF">FRV6_04824</name>
</gene>
<evidence type="ECO:0000259" key="3">
    <source>
        <dbReference type="Pfam" id="PF24476"/>
    </source>
</evidence>
<dbReference type="SUPFAM" id="SSF53167">
    <property type="entry name" value="Purine and uridine phosphorylases"/>
    <property type="match status" value="1"/>
</dbReference>
<dbReference type="VEuPathDB" id="FungiDB:FOXG_10881"/>
<dbReference type="VEuPathDB" id="FungiDB:FOC1_g10001676"/>
<feature type="compositionally biased region" description="Basic and acidic residues" evidence="1">
    <location>
        <begin position="553"/>
        <end position="590"/>
    </location>
</feature>
<dbReference type="OrthoDB" id="20872at2759"/>
<dbReference type="Pfam" id="PF24476">
    <property type="entry name" value="DUF7580"/>
    <property type="match status" value="1"/>
</dbReference>
<proteinExistence type="predicted"/>
<feature type="domain" description="DUF7580" evidence="3">
    <location>
        <begin position="176"/>
        <end position="504"/>
    </location>
</feature>
<feature type="region of interest" description="Disordered" evidence="1">
    <location>
        <begin position="539"/>
        <end position="590"/>
    </location>
</feature>
<dbReference type="PANTHER" id="PTHR46082">
    <property type="entry name" value="ATP/GTP-BINDING PROTEIN-RELATED"/>
    <property type="match status" value="1"/>
</dbReference>
<dbReference type="GO" id="GO:0009116">
    <property type="term" value="P:nucleoside metabolic process"/>
    <property type="evidence" value="ECO:0007669"/>
    <property type="project" value="InterPro"/>
</dbReference>
<dbReference type="VEuPathDB" id="FungiDB:FOZG_00088"/>
<protein>
    <submittedName>
        <fullName evidence="4">Uncharacterized protein</fullName>
    </submittedName>
</protein>
<name>A0A2H3SWP6_FUSOX</name>
<evidence type="ECO:0000313" key="5">
    <source>
        <dbReference type="Proteomes" id="UP000219369"/>
    </source>
</evidence>
<dbReference type="Gene3D" id="3.40.50.1580">
    <property type="entry name" value="Nucleoside phosphorylase domain"/>
    <property type="match status" value="1"/>
</dbReference>
<dbReference type="InterPro" id="IPR035994">
    <property type="entry name" value="Nucleoside_phosphorylase_sf"/>
</dbReference>
<sequence>MPYSSESPEWRLLHEVAKLVTPHLTRYQPSTRNWQNSTTNKQNEALERNLREAFLVRNQKIHFEKESFELFRHNLDQLCCLLNEAVNPIITKVSGTNRTYPYLSGLSIFLELLEMVDSGLYNLVTGPNQSLFKFTDDMKTKCLTVTREYNSLVTRALSKAQKAEANIPRRVKRNTWKDLRLRELASETFQLVFERFSCKANHRLLLELAAMMPGQSTSPELQLFLSACSDNAEPESWKVVHCTSGGQRDSQKEILDLCYEMTSASGQNYKLQLLPQKGQLLSSRMPMLSHDSNNHPILKNLTSQSLAERITSGMFKRQTVRDLIAQQQGNQHAKVHYTLKAKRALAAELGYCVLDFFDASLDSKDICFFGSLDNYTGRDRFYRSFSSQFPSSPEFRAFRIGHPVLLSLAKILLELDDGEAIPLDIRPHYGKENDRAWLQLLSSLDVLQEGGARLEDSYTEAIRGCLNVHSQLQHVKAEGPQADMLIRDKLYHHIVQHLETTLENCLPNLGLKRQHSMNPEIESIMEPMNKRIRTIENNADSVHVSDIPGEPSDAYRELPRRQDGLGKDVPVESRPHSDMKAGSFKEEAQPPKDRCGFKAAIICALPLEFDAIRSLFDSIWQEQYHHYGKLKGDTNHYVNGRIGDLDVVVLLLYSMGKVSAGTAAARLQCSYPELEVVFLAGICGGIPEVQSPNGGKREVLLGDVVVSSHMVQYDFGRRYQDSFVTKQPIHSARKLINNFLIHLKTDVFLDDVTARSAEILERIQQSNPKYQHPGSASDRLYEPTYQHQIDTLVLCTCFSSPSLICERCRGVSCDEAGCDEKFLVARCRLQEKMLLEEQGDICKAQKPLIFLGRFGSGDTVLKSSKDRDGLAERLGIAAFEMESAGLWEDLPCVVVKGVCDYADSHKNKEWQDFAAATSASVVKALLERYIITDN</sequence>
<organism evidence="4 5">
    <name type="scientific">Fusarium oxysporum</name>
    <name type="common">Fusarium vascular wilt</name>
    <dbReference type="NCBI Taxonomy" id="5507"/>
    <lineage>
        <taxon>Eukaryota</taxon>
        <taxon>Fungi</taxon>
        <taxon>Dikarya</taxon>
        <taxon>Ascomycota</taxon>
        <taxon>Pezizomycotina</taxon>
        <taxon>Sordariomycetes</taxon>
        <taxon>Hypocreomycetidae</taxon>
        <taxon>Hypocreales</taxon>
        <taxon>Nectriaceae</taxon>
        <taxon>Fusarium</taxon>
        <taxon>Fusarium oxysporum species complex</taxon>
    </lineage>
</organism>
<accession>A0A2H3SWP6</accession>
<dbReference type="InterPro" id="IPR053137">
    <property type="entry name" value="NLR-like"/>
</dbReference>
<feature type="domain" description="Nucleoside phosphorylase" evidence="2">
    <location>
        <begin position="598"/>
        <end position="730"/>
    </location>
</feature>
<dbReference type="InterPro" id="IPR000845">
    <property type="entry name" value="Nucleoside_phosphorylase_d"/>
</dbReference>
<dbReference type="Pfam" id="PF01048">
    <property type="entry name" value="PNP_UDP_1"/>
    <property type="match status" value="1"/>
</dbReference>
<dbReference type="InterPro" id="IPR056002">
    <property type="entry name" value="DUF7580"/>
</dbReference>
<reference evidence="5" key="1">
    <citation type="submission" date="2016-09" db="EMBL/GenBank/DDBJ databases">
        <authorList>
            <person name="Guldener U."/>
        </authorList>
    </citation>
    <scope>NUCLEOTIDE SEQUENCE [LARGE SCALE GENOMIC DNA]</scope>
    <source>
        <strain evidence="5">V64-1</strain>
    </source>
</reference>
<dbReference type="AlphaFoldDB" id="A0A2H3SWP6"/>
<dbReference type="EMBL" id="FMJY01000002">
    <property type="protein sequence ID" value="SCO80611.1"/>
    <property type="molecule type" value="Genomic_DNA"/>
</dbReference>